<name>E5XTU0_SEGRC</name>
<feature type="compositionally biased region" description="Basic and acidic residues" evidence="2">
    <location>
        <begin position="114"/>
        <end position="126"/>
    </location>
</feature>
<proteinExistence type="predicted"/>
<dbReference type="Gene3D" id="1.10.287.1060">
    <property type="entry name" value="ESAT-6-like"/>
    <property type="match status" value="1"/>
</dbReference>
<dbReference type="InterPro" id="IPR038765">
    <property type="entry name" value="Papain-like_cys_pep_sf"/>
</dbReference>
<evidence type="ECO:0000313" key="4">
    <source>
        <dbReference type="EMBL" id="EFV12220.1"/>
    </source>
</evidence>
<organism evidence="4 5">
    <name type="scientific">Segniliparus rugosus (strain ATCC BAA-974 / DSM 45345 / CCUG 50838 / CIP 108380 / JCM 13579 / CDC 945)</name>
    <dbReference type="NCBI Taxonomy" id="679197"/>
    <lineage>
        <taxon>Bacteria</taxon>
        <taxon>Bacillati</taxon>
        <taxon>Actinomycetota</taxon>
        <taxon>Actinomycetes</taxon>
        <taxon>Mycobacteriales</taxon>
        <taxon>Segniliparaceae</taxon>
        <taxon>Segniliparus</taxon>
    </lineage>
</organism>
<dbReference type="InterPro" id="IPR001300">
    <property type="entry name" value="Peptidase_C2_calpain_cat"/>
</dbReference>
<dbReference type="HOGENOM" id="CLU_610969_0_0_11"/>
<keyword evidence="1" id="KW-0645">Protease</keyword>
<dbReference type="eggNOG" id="COG4842">
    <property type="taxonomic scope" value="Bacteria"/>
</dbReference>
<feature type="active site" evidence="1">
    <location>
        <position position="381"/>
    </location>
</feature>
<keyword evidence="1" id="KW-0378">Hydrolase</keyword>
<comment type="caution">
    <text evidence="4">The sequence shown here is derived from an EMBL/GenBank/DDBJ whole genome shotgun (WGS) entry which is preliminary data.</text>
</comment>
<evidence type="ECO:0000256" key="2">
    <source>
        <dbReference type="SAM" id="MobiDB-lite"/>
    </source>
</evidence>
<dbReference type="SUPFAM" id="SSF54001">
    <property type="entry name" value="Cysteine proteinases"/>
    <property type="match status" value="1"/>
</dbReference>
<evidence type="ECO:0000259" key="3">
    <source>
        <dbReference type="PROSITE" id="PS50203"/>
    </source>
</evidence>
<dbReference type="InterPro" id="IPR036689">
    <property type="entry name" value="ESAT-6-like_sf"/>
</dbReference>
<protein>
    <recommendedName>
        <fullName evidence="3">Calpain catalytic domain-containing protein</fullName>
    </recommendedName>
</protein>
<feature type="active site" evidence="1">
    <location>
        <position position="402"/>
    </location>
</feature>
<dbReference type="PROSITE" id="PS50203">
    <property type="entry name" value="CALPAIN_CAT"/>
    <property type="match status" value="1"/>
</dbReference>
<dbReference type="STRING" id="679197.HMPREF9336_02912"/>
<dbReference type="Pfam" id="PF06013">
    <property type="entry name" value="WXG100"/>
    <property type="match status" value="1"/>
</dbReference>
<evidence type="ECO:0000313" key="5">
    <source>
        <dbReference type="Proteomes" id="UP000004816"/>
    </source>
</evidence>
<dbReference type="SUPFAM" id="SSF140453">
    <property type="entry name" value="EsxAB dimer-like"/>
    <property type="match status" value="1"/>
</dbReference>
<dbReference type="RefSeq" id="WP_007471560.1">
    <property type="nucleotide sequence ID" value="NZ_KI391953.1"/>
</dbReference>
<dbReference type="EMBL" id="ACZI02000001">
    <property type="protein sequence ID" value="EFV12220.1"/>
    <property type="molecule type" value="Genomic_DNA"/>
</dbReference>
<dbReference type="GO" id="GO:0006508">
    <property type="term" value="P:proteolysis"/>
    <property type="evidence" value="ECO:0007669"/>
    <property type="project" value="UniProtKB-KW"/>
</dbReference>
<feature type="domain" description="Calpain catalytic" evidence="3">
    <location>
        <begin position="149"/>
        <end position="405"/>
    </location>
</feature>
<gene>
    <name evidence="4" type="ORF">HMPREF9336_02912</name>
</gene>
<dbReference type="OrthoDB" id="4617536at2"/>
<reference evidence="4 5" key="1">
    <citation type="journal article" date="2011" name="Stand. Genomic Sci.">
        <title>High quality draft genome sequence of Segniliparus rugosus CDC 945(T)= (ATCC BAA-974(T)).</title>
        <authorList>
            <person name="Earl A.M."/>
            <person name="Desjardins C.A."/>
            <person name="Fitzgerald M.G."/>
            <person name="Arachchi H.M."/>
            <person name="Zeng Q."/>
            <person name="Mehta T."/>
            <person name="Griggs A."/>
            <person name="Birren B.W."/>
            <person name="Toney N.C."/>
            <person name="Carr J."/>
            <person name="Posey J."/>
            <person name="Butler W.R."/>
        </authorList>
    </citation>
    <scope>NUCLEOTIDE SEQUENCE [LARGE SCALE GENOMIC DNA]</scope>
    <source>
        <strain evidence="5">ATCC BAA-974 / DSM 45345 / CCUG 50838 / CIP 108380 / JCM 13579 / CDC 945</strain>
    </source>
</reference>
<dbReference type="GO" id="GO:0004198">
    <property type="term" value="F:calcium-dependent cysteine-type endopeptidase activity"/>
    <property type="evidence" value="ECO:0007669"/>
    <property type="project" value="InterPro"/>
</dbReference>
<feature type="active site" evidence="1">
    <location>
        <position position="176"/>
    </location>
</feature>
<keyword evidence="1" id="KW-0788">Thiol protease</keyword>
<evidence type="ECO:0000256" key="1">
    <source>
        <dbReference type="PROSITE-ProRule" id="PRU00239"/>
    </source>
</evidence>
<dbReference type="Proteomes" id="UP000004816">
    <property type="component" value="Unassembled WGS sequence"/>
</dbReference>
<dbReference type="AlphaFoldDB" id="E5XTU0"/>
<sequence>MTAPQLQVDLEQLAVGAQKLEQAQAEAQSLLDGTSQTAAAVASSLRGEAAAAWADLLQQWQDQAAKHRTRGERLVNGIDSAARTYAATDNLQADQLAEAKPPQVLPQPSLPSDEDVRATETSRNPDIRVGTATTTGSDILGGAVATAGQDVFTGDNLWATTGPNANDVHQSGIGDCYFDASMAAVAYAQPDLIKKNISYDPKTGNFTVQVYDYPDGRNWTGAQHGDDNPWPTTNQHITPKVVTVTQDDIRQNLATTGASGLDDSNTGRKGYIWPAVLESAVAKMNEDDYGSRADPHHPGHTYDSWYRATNPVDAGMHIMQDGSSDQGMAVVTGHTGTYTAPSLSSYDAIAAALANHQPVTMGTTAAPGGDREFQDKLAHDHEYTVEGIAKDANGNVALTVRNPWGTNSGIPGTQGTTNGVVTIDMATVLADGVIGNFDIGPAGDQTQA</sequence>
<feature type="region of interest" description="Disordered" evidence="2">
    <location>
        <begin position="99"/>
        <end position="134"/>
    </location>
</feature>
<dbReference type="Pfam" id="PF00648">
    <property type="entry name" value="Peptidase_C2"/>
    <property type="match status" value="1"/>
</dbReference>
<accession>E5XTU0</accession>
<dbReference type="InterPro" id="IPR010310">
    <property type="entry name" value="T7SS_ESAT-6-like"/>
</dbReference>
<keyword evidence="5" id="KW-1185">Reference proteome</keyword>